<dbReference type="PANTHER" id="PTHR43351:SF2">
    <property type="entry name" value="L(+)-TARTRATE DEHYDRATASE SUBUNIT BETA-RELATED"/>
    <property type="match status" value="1"/>
</dbReference>
<proteinExistence type="inferred from homology"/>
<dbReference type="InterPro" id="IPR036660">
    <property type="entry name" value="Fe-S_hydroAse_TtdB_cat_sf"/>
</dbReference>
<gene>
    <name evidence="4" type="ORF">DWW02_02620</name>
</gene>
<dbReference type="EMBL" id="QRZM01000001">
    <property type="protein sequence ID" value="RGV78643.1"/>
    <property type="molecule type" value="Genomic_DNA"/>
</dbReference>
<dbReference type="AlphaFoldDB" id="A0A412ZEM8"/>
<evidence type="ECO:0000313" key="4">
    <source>
        <dbReference type="EMBL" id="RGV78643.1"/>
    </source>
</evidence>
<comment type="similarity">
    <text evidence="1">Belongs to the class-I fumarase family.</text>
</comment>
<name>A0A412ZEM8_9FIRM</name>
<dbReference type="Gene3D" id="3.20.130.10">
    <property type="entry name" value="Fe-S hydro-lyase, tartrate dehydratase beta-type, catalytic domain"/>
    <property type="match status" value="1"/>
</dbReference>
<dbReference type="Proteomes" id="UP000284543">
    <property type="component" value="Unassembled WGS sequence"/>
</dbReference>
<dbReference type="PANTHER" id="PTHR43351">
    <property type="entry name" value="L(+)-TARTRATE DEHYDRATASE SUBUNIT BETA"/>
    <property type="match status" value="1"/>
</dbReference>
<feature type="domain" description="Fe-S hydro-lyase tartrate dehydratase beta-type catalytic" evidence="3">
    <location>
        <begin position="42"/>
        <end position="194"/>
    </location>
</feature>
<reference evidence="4 5" key="1">
    <citation type="submission" date="2018-08" db="EMBL/GenBank/DDBJ databases">
        <title>A genome reference for cultivated species of the human gut microbiota.</title>
        <authorList>
            <person name="Zou Y."/>
            <person name="Xue W."/>
            <person name="Luo G."/>
        </authorList>
    </citation>
    <scope>NUCLEOTIDE SEQUENCE [LARGE SCALE GENOMIC DNA]</scope>
    <source>
        <strain evidence="4 5">AF14-18</strain>
    </source>
</reference>
<sequence length="196" mass="20719">MVSHGIGRKYWRDGNCDTSISHAKGANKLKKIRVPLKTGECALKAGDLIEMTGTIYCGRDAVLPYVVEMAKNDTLLDAGIDIEGAVIFHTAVSCAGIAPTTTGKPEIEGSIVPLSEKGAKFHLGKGRILPETIAGLKQNGAYFLITPPVAALLTAAMSGCRVALHPEFGMEAFYEITVTDFPAIVAVADGESIFPD</sequence>
<evidence type="ECO:0000256" key="1">
    <source>
        <dbReference type="ARBA" id="ARBA00008876"/>
    </source>
</evidence>
<dbReference type="SUPFAM" id="SSF117457">
    <property type="entry name" value="FumA C-terminal domain-like"/>
    <property type="match status" value="1"/>
</dbReference>
<dbReference type="InterPro" id="IPR004647">
    <property type="entry name" value="Fe-S_hydro-lyase_TtdB-typ_cat"/>
</dbReference>
<accession>A0A412ZEM8</accession>
<evidence type="ECO:0000259" key="3">
    <source>
        <dbReference type="Pfam" id="PF05683"/>
    </source>
</evidence>
<organism evidence="4 5">
    <name type="scientific">Enterocloster bolteae</name>
    <dbReference type="NCBI Taxonomy" id="208479"/>
    <lineage>
        <taxon>Bacteria</taxon>
        <taxon>Bacillati</taxon>
        <taxon>Bacillota</taxon>
        <taxon>Clostridia</taxon>
        <taxon>Lachnospirales</taxon>
        <taxon>Lachnospiraceae</taxon>
        <taxon>Enterocloster</taxon>
    </lineage>
</organism>
<keyword evidence="2" id="KW-0456">Lyase</keyword>
<comment type="caution">
    <text evidence="4">The sequence shown here is derived from an EMBL/GenBank/DDBJ whole genome shotgun (WGS) entry which is preliminary data.</text>
</comment>
<evidence type="ECO:0000256" key="2">
    <source>
        <dbReference type="ARBA" id="ARBA00023239"/>
    </source>
</evidence>
<dbReference type="GO" id="GO:0016836">
    <property type="term" value="F:hydro-lyase activity"/>
    <property type="evidence" value="ECO:0007669"/>
    <property type="project" value="InterPro"/>
</dbReference>
<protein>
    <submittedName>
        <fullName evidence="4">Fumarate hydratase</fullName>
    </submittedName>
</protein>
<dbReference type="Pfam" id="PF05683">
    <property type="entry name" value="Fumerase_C"/>
    <property type="match status" value="1"/>
</dbReference>
<evidence type="ECO:0000313" key="5">
    <source>
        <dbReference type="Proteomes" id="UP000284543"/>
    </source>
</evidence>